<evidence type="ECO:0000313" key="3">
    <source>
        <dbReference type="EMBL" id="MVO90235.1"/>
    </source>
</evidence>
<evidence type="ECO:0000313" key="4">
    <source>
        <dbReference type="Proteomes" id="UP000483802"/>
    </source>
</evidence>
<dbReference type="CDD" id="cd00093">
    <property type="entry name" value="HTH_XRE"/>
    <property type="match status" value="1"/>
</dbReference>
<protein>
    <submittedName>
        <fullName evidence="3">Helix-turn-helix domain-containing protein</fullName>
    </submittedName>
</protein>
<dbReference type="Proteomes" id="UP000483802">
    <property type="component" value="Unassembled WGS sequence"/>
</dbReference>
<evidence type="ECO:0000256" key="1">
    <source>
        <dbReference type="SAM" id="MobiDB-lite"/>
    </source>
</evidence>
<dbReference type="PANTHER" id="PTHR35010">
    <property type="entry name" value="BLL4672 PROTEIN-RELATED"/>
    <property type="match status" value="1"/>
</dbReference>
<feature type="domain" description="HTH cro/C1-type" evidence="2">
    <location>
        <begin position="176"/>
        <end position="231"/>
    </location>
</feature>
<dbReference type="PROSITE" id="PS50943">
    <property type="entry name" value="HTH_CROC1"/>
    <property type="match status" value="1"/>
</dbReference>
<dbReference type="Gene3D" id="3.30.450.180">
    <property type="match status" value="1"/>
</dbReference>
<keyword evidence="4" id="KW-1185">Reference proteome</keyword>
<dbReference type="InterPro" id="IPR001387">
    <property type="entry name" value="Cro/C1-type_HTH"/>
</dbReference>
<dbReference type="Pfam" id="PF13560">
    <property type="entry name" value="HTH_31"/>
    <property type="match status" value="1"/>
</dbReference>
<organism evidence="3 4">
    <name type="scientific">Streptomyces typhae</name>
    <dbReference type="NCBI Taxonomy" id="2681492"/>
    <lineage>
        <taxon>Bacteria</taxon>
        <taxon>Bacillati</taxon>
        <taxon>Actinomycetota</taxon>
        <taxon>Actinomycetes</taxon>
        <taxon>Kitasatosporales</taxon>
        <taxon>Streptomycetaceae</taxon>
        <taxon>Streptomyces</taxon>
    </lineage>
</organism>
<proteinExistence type="predicted"/>
<dbReference type="PANTHER" id="PTHR35010:SF2">
    <property type="entry name" value="BLL4672 PROTEIN"/>
    <property type="match status" value="1"/>
</dbReference>
<dbReference type="AlphaFoldDB" id="A0A6L6X8J5"/>
<dbReference type="InterPro" id="IPR010982">
    <property type="entry name" value="Lambda_DNA-bd_dom_sf"/>
</dbReference>
<feature type="region of interest" description="Disordered" evidence="1">
    <location>
        <begin position="584"/>
        <end position="611"/>
    </location>
</feature>
<accession>A0A6L6X8J5</accession>
<dbReference type="Pfam" id="PF17765">
    <property type="entry name" value="MLTR_LBD"/>
    <property type="match status" value="1"/>
</dbReference>
<comment type="caution">
    <text evidence="3">The sequence shown here is derived from an EMBL/GenBank/DDBJ whole genome shotgun (WGS) entry which is preliminary data.</text>
</comment>
<feature type="region of interest" description="Disordered" evidence="1">
    <location>
        <begin position="121"/>
        <end position="162"/>
    </location>
</feature>
<evidence type="ECO:0000259" key="2">
    <source>
        <dbReference type="PROSITE" id="PS50943"/>
    </source>
</evidence>
<dbReference type="Gene3D" id="1.10.260.40">
    <property type="entry name" value="lambda repressor-like DNA-binding domains"/>
    <property type="match status" value="1"/>
</dbReference>
<gene>
    <name evidence="3" type="ORF">GPA10_37170</name>
</gene>
<name>A0A6L6X8J5_9ACTN</name>
<dbReference type="InterPro" id="IPR041413">
    <property type="entry name" value="MLTR_LBD"/>
</dbReference>
<dbReference type="SUPFAM" id="SSF47413">
    <property type="entry name" value="lambda repressor-like DNA-binding domains"/>
    <property type="match status" value="1"/>
</dbReference>
<reference evidence="3 4" key="1">
    <citation type="submission" date="2019-11" db="EMBL/GenBank/DDBJ databases">
        <title>Streptomyces typhae sp. nov., a novel endophytic actinomycete isolated from the root of cattail pollen (Typha angustifolia L.).</title>
        <authorList>
            <person name="Peng C."/>
        </authorList>
    </citation>
    <scope>NUCLEOTIDE SEQUENCE [LARGE SCALE GENOMIC DNA]</scope>
    <source>
        <strain evidence="4">p1417</strain>
    </source>
</reference>
<dbReference type="SMART" id="SM00530">
    <property type="entry name" value="HTH_XRE"/>
    <property type="match status" value="1"/>
</dbReference>
<feature type="compositionally biased region" description="Basic and acidic residues" evidence="1">
    <location>
        <begin position="146"/>
        <end position="155"/>
    </location>
</feature>
<dbReference type="GO" id="GO:0003677">
    <property type="term" value="F:DNA binding"/>
    <property type="evidence" value="ECO:0007669"/>
    <property type="project" value="InterPro"/>
</dbReference>
<dbReference type="EMBL" id="WPNZ01000031">
    <property type="protein sequence ID" value="MVO90235.1"/>
    <property type="molecule type" value="Genomic_DNA"/>
</dbReference>
<sequence>MRASNEGRGQFPGWSRPAIERVERKPANFCRFRIMIMISLRGGRFCSREPPGICEISSWINQIFGVVCGGGHTGARSDESLRMVVVARLQGGGRRLCCPPFFMPGADVIDPERRGRIAMVAKAEDWPDSNGATDEESSGTSTRPRSGADKPHAEETGLVPARPAPAGQFIGFGAMLKRWRKAAKVTQPRTARALGISERKLRGIESGATPRFSEGQCDALVELLQLDAEDRHALLLHNIGTYLRSVEGQPEVGPALRLLIDQQMPSPTYLSDRNWNILAYNQAMAEIWPWVMEPKANLIRWALTTAEGRATYHDWHKHATVFMRMLRFAETTHGDDADLKELIEDVKKNPEIRRIWESDTDFVEHRDGHVFLATVPTLDYRTIEIVSHVAYPAIMPDCRFVVMTWVEAGAEVEADATLDALGGIRDAWAEETHNSVQERQRAQGRLAQADSLRDDVRTVRLLVSTPEQAAARAGEHAVPLPALSRRMGPDAQLTLSPSKRSVVWAVQENAGHWAVTEIAPILVLARLPWTDLNDQERAELKSVTRTGLPDDPEGALAEIDNYLSESDEHIRLLRELRAEITAPYASTDSVQEAPGARGAHSPDQPAPHGRN</sequence>